<dbReference type="AlphaFoldDB" id="W4L286"/>
<proteinExistence type="predicted"/>
<keyword evidence="2" id="KW-1185">Reference proteome</keyword>
<dbReference type="HOGENOM" id="CLU_3231121_0_0_7"/>
<name>W4L286_9BACT</name>
<sequence length="43" mass="5397">MINLHYQTEKYYQGQTYTLVHSMMHQYWFATWMMELVCYQLGK</sequence>
<comment type="caution">
    <text evidence="1">The sequence shown here is derived from an EMBL/GenBank/DDBJ whole genome shotgun (WGS) entry which is preliminary data.</text>
</comment>
<protein>
    <submittedName>
        <fullName evidence="1">Uncharacterized protein</fullName>
    </submittedName>
</protein>
<accession>W4L286</accession>
<evidence type="ECO:0000313" key="1">
    <source>
        <dbReference type="EMBL" id="ETW92198.1"/>
    </source>
</evidence>
<dbReference type="EMBL" id="AZHX01003025">
    <property type="protein sequence ID" value="ETW92198.1"/>
    <property type="molecule type" value="Genomic_DNA"/>
</dbReference>
<organism evidence="1 2">
    <name type="scientific">Candidatus Entotheonella gemina</name>
    <dbReference type="NCBI Taxonomy" id="1429439"/>
    <lineage>
        <taxon>Bacteria</taxon>
        <taxon>Pseudomonadati</taxon>
        <taxon>Nitrospinota/Tectimicrobiota group</taxon>
        <taxon>Candidatus Tectimicrobiota</taxon>
        <taxon>Candidatus Entotheonellia</taxon>
        <taxon>Candidatus Entotheonellales</taxon>
        <taxon>Candidatus Entotheonellaceae</taxon>
        <taxon>Candidatus Entotheonella</taxon>
    </lineage>
</organism>
<gene>
    <name evidence="1" type="ORF">ETSY2_54170</name>
</gene>
<dbReference type="Proteomes" id="UP000019140">
    <property type="component" value="Unassembled WGS sequence"/>
</dbReference>
<evidence type="ECO:0000313" key="2">
    <source>
        <dbReference type="Proteomes" id="UP000019140"/>
    </source>
</evidence>
<reference evidence="1 2" key="1">
    <citation type="journal article" date="2014" name="Nature">
        <title>An environmental bacterial taxon with a large and distinct metabolic repertoire.</title>
        <authorList>
            <person name="Wilson M.C."/>
            <person name="Mori T."/>
            <person name="Ruckert C."/>
            <person name="Uria A.R."/>
            <person name="Helf M.J."/>
            <person name="Takada K."/>
            <person name="Gernert C."/>
            <person name="Steffens U.A."/>
            <person name="Heycke N."/>
            <person name="Schmitt S."/>
            <person name="Rinke C."/>
            <person name="Helfrich E.J."/>
            <person name="Brachmann A.O."/>
            <person name="Gurgui C."/>
            <person name="Wakimoto T."/>
            <person name="Kracht M."/>
            <person name="Crusemann M."/>
            <person name="Hentschel U."/>
            <person name="Abe I."/>
            <person name="Matsunaga S."/>
            <person name="Kalinowski J."/>
            <person name="Takeyama H."/>
            <person name="Piel J."/>
        </authorList>
    </citation>
    <scope>NUCLEOTIDE SEQUENCE [LARGE SCALE GENOMIC DNA]</scope>
    <source>
        <strain evidence="2">TSY2</strain>
    </source>
</reference>